<evidence type="ECO:0000313" key="1">
    <source>
        <dbReference type="EMBL" id="QDT39139.1"/>
    </source>
</evidence>
<protein>
    <submittedName>
        <fullName evidence="1">Uncharacterized protein</fullName>
    </submittedName>
</protein>
<dbReference type="EMBL" id="CP036268">
    <property type="protein sequence ID" value="QDT39139.1"/>
    <property type="molecule type" value="Genomic_DNA"/>
</dbReference>
<dbReference type="Proteomes" id="UP000317318">
    <property type="component" value="Chromosome"/>
</dbReference>
<evidence type="ECO:0000313" key="2">
    <source>
        <dbReference type="Proteomes" id="UP000317318"/>
    </source>
</evidence>
<name>A0A517R5K5_9PLAN</name>
<organism evidence="1 2">
    <name type="scientific">Stratiformator vulcanicus</name>
    <dbReference type="NCBI Taxonomy" id="2527980"/>
    <lineage>
        <taxon>Bacteria</taxon>
        <taxon>Pseudomonadati</taxon>
        <taxon>Planctomycetota</taxon>
        <taxon>Planctomycetia</taxon>
        <taxon>Planctomycetales</taxon>
        <taxon>Planctomycetaceae</taxon>
        <taxon>Stratiformator</taxon>
    </lineage>
</organism>
<reference evidence="1 2" key="1">
    <citation type="submission" date="2019-02" db="EMBL/GenBank/DDBJ databases">
        <title>Deep-cultivation of Planctomycetes and their phenomic and genomic characterization uncovers novel biology.</title>
        <authorList>
            <person name="Wiegand S."/>
            <person name="Jogler M."/>
            <person name="Boedeker C."/>
            <person name="Pinto D."/>
            <person name="Vollmers J."/>
            <person name="Rivas-Marin E."/>
            <person name="Kohn T."/>
            <person name="Peeters S.H."/>
            <person name="Heuer A."/>
            <person name="Rast P."/>
            <person name="Oberbeckmann S."/>
            <person name="Bunk B."/>
            <person name="Jeske O."/>
            <person name="Meyerdierks A."/>
            <person name="Storesund J.E."/>
            <person name="Kallscheuer N."/>
            <person name="Luecker S."/>
            <person name="Lage O.M."/>
            <person name="Pohl T."/>
            <person name="Merkel B.J."/>
            <person name="Hornburger P."/>
            <person name="Mueller R.-W."/>
            <person name="Bruemmer F."/>
            <person name="Labrenz M."/>
            <person name="Spormann A.M."/>
            <person name="Op den Camp H."/>
            <person name="Overmann J."/>
            <person name="Amann R."/>
            <person name="Jetten M.S.M."/>
            <person name="Mascher T."/>
            <person name="Medema M.H."/>
            <person name="Devos D.P."/>
            <person name="Kaster A.-K."/>
            <person name="Ovreas L."/>
            <person name="Rohde M."/>
            <person name="Galperin M.Y."/>
            <person name="Jogler C."/>
        </authorList>
    </citation>
    <scope>NUCLEOTIDE SEQUENCE [LARGE SCALE GENOMIC DNA]</scope>
    <source>
        <strain evidence="1 2">Pan189</strain>
    </source>
</reference>
<proteinExistence type="predicted"/>
<keyword evidence="2" id="KW-1185">Reference proteome</keyword>
<dbReference type="AlphaFoldDB" id="A0A517R5K5"/>
<gene>
    <name evidence="1" type="ORF">Pan189_35420</name>
</gene>
<accession>A0A517R5K5</accession>
<sequence length="91" mass="10358">MPFENIKKELEADCESEINEFRVARTTSVRRSRQSIQLPAIINIGRRTGKDISAQMLLSLRDPDDVRATLKRVARPILAGCRQAQDAVREH</sequence>
<dbReference type="KEGG" id="svp:Pan189_35420"/>